<evidence type="ECO:0000259" key="13">
    <source>
        <dbReference type="PROSITE" id="PS51199"/>
    </source>
</evidence>
<proteinExistence type="inferred from homology"/>
<comment type="caution">
    <text evidence="14">The sequence shown here is derived from an EMBL/GenBank/DDBJ whole genome shotgun (WGS) entry which is preliminary data.</text>
</comment>
<keyword evidence="4 12" id="KW-0547">Nucleotide-binding</keyword>
<keyword evidence="3 12" id="KW-0235">DNA replication</keyword>
<keyword evidence="2 12" id="KW-0639">Primosome</keyword>
<evidence type="ECO:0000313" key="15">
    <source>
        <dbReference type="Proteomes" id="UP000190198"/>
    </source>
</evidence>
<accession>A0A1T2L0I2</accession>
<dbReference type="PANTHER" id="PTHR30153:SF2">
    <property type="entry name" value="REPLICATIVE DNA HELICASE"/>
    <property type="match status" value="1"/>
</dbReference>
<organism evidence="14 15">
    <name type="scientific">Solemya elarraichensis gill symbiont</name>
    <dbReference type="NCBI Taxonomy" id="1918949"/>
    <lineage>
        <taxon>Bacteria</taxon>
        <taxon>Pseudomonadati</taxon>
        <taxon>Pseudomonadota</taxon>
        <taxon>Gammaproteobacteria</taxon>
        <taxon>sulfur-oxidizing symbionts</taxon>
    </lineage>
</organism>
<dbReference type="GO" id="GO:1990077">
    <property type="term" value="C:primosome complex"/>
    <property type="evidence" value="ECO:0007669"/>
    <property type="project" value="UniProtKB-UniRule"/>
</dbReference>
<evidence type="ECO:0000256" key="6">
    <source>
        <dbReference type="ARBA" id="ARBA00022806"/>
    </source>
</evidence>
<comment type="catalytic activity">
    <reaction evidence="10 12">
        <text>ATP + H2O = ADP + phosphate + H(+)</text>
        <dbReference type="Rhea" id="RHEA:13065"/>
        <dbReference type="ChEBI" id="CHEBI:15377"/>
        <dbReference type="ChEBI" id="CHEBI:15378"/>
        <dbReference type="ChEBI" id="CHEBI:30616"/>
        <dbReference type="ChEBI" id="CHEBI:43474"/>
        <dbReference type="ChEBI" id="CHEBI:456216"/>
        <dbReference type="EC" id="5.6.2.3"/>
    </reaction>
</comment>
<evidence type="ECO:0000256" key="5">
    <source>
        <dbReference type="ARBA" id="ARBA00022801"/>
    </source>
</evidence>
<dbReference type="InterPro" id="IPR007692">
    <property type="entry name" value="DNA_helicase_DnaB"/>
</dbReference>
<keyword evidence="5 12" id="KW-0378">Hydrolase</keyword>
<evidence type="ECO:0000256" key="7">
    <source>
        <dbReference type="ARBA" id="ARBA00022840"/>
    </source>
</evidence>
<feature type="domain" description="SF4 helicase" evidence="13">
    <location>
        <begin position="184"/>
        <end position="448"/>
    </location>
</feature>
<dbReference type="OrthoDB" id="9773982at2"/>
<keyword evidence="6 12" id="KW-0347">Helicase</keyword>
<dbReference type="CDD" id="cd00984">
    <property type="entry name" value="DnaB_C"/>
    <property type="match status" value="1"/>
</dbReference>
<dbReference type="InterPro" id="IPR027417">
    <property type="entry name" value="P-loop_NTPase"/>
</dbReference>
<evidence type="ECO:0000256" key="8">
    <source>
        <dbReference type="ARBA" id="ARBA00023125"/>
    </source>
</evidence>
<keyword evidence="9" id="KW-0413">Isomerase</keyword>
<dbReference type="InterPro" id="IPR003593">
    <property type="entry name" value="AAA+_ATPase"/>
</dbReference>
<dbReference type="RefSeq" id="WP_078477261.1">
    <property type="nucleotide sequence ID" value="NZ_MPRK01000167.1"/>
</dbReference>
<dbReference type="EMBL" id="MPRK01000167">
    <property type="protein sequence ID" value="OOZ38609.1"/>
    <property type="molecule type" value="Genomic_DNA"/>
</dbReference>
<dbReference type="NCBIfam" id="TIGR00665">
    <property type="entry name" value="DnaB"/>
    <property type="match status" value="1"/>
</dbReference>
<dbReference type="SUPFAM" id="SSF48024">
    <property type="entry name" value="N-terminal domain of DnaB helicase"/>
    <property type="match status" value="1"/>
</dbReference>
<comment type="function">
    <text evidence="12">The main replicative DNA helicase, it participates in initiation and elongation during chromosome replication. Travels ahead of the DNA replisome, separating dsDNA into templates for DNA synthesis. A processive ATP-dependent 5'-3' DNA helicase it has DNA-dependent ATPase activity.</text>
</comment>
<evidence type="ECO:0000313" key="14">
    <source>
        <dbReference type="EMBL" id="OOZ38609.1"/>
    </source>
</evidence>
<dbReference type="EC" id="5.6.2.3" evidence="11 12"/>
<dbReference type="InterPro" id="IPR036185">
    <property type="entry name" value="DNA_heli_DnaB-like_N_sf"/>
</dbReference>
<evidence type="ECO:0000256" key="3">
    <source>
        <dbReference type="ARBA" id="ARBA00022705"/>
    </source>
</evidence>
<dbReference type="GO" id="GO:0005829">
    <property type="term" value="C:cytosol"/>
    <property type="evidence" value="ECO:0007669"/>
    <property type="project" value="TreeGrafter"/>
</dbReference>
<gene>
    <name evidence="14" type="ORF">BOW52_08260</name>
</gene>
<dbReference type="SMART" id="SM00382">
    <property type="entry name" value="AAA"/>
    <property type="match status" value="1"/>
</dbReference>
<dbReference type="Gene3D" id="3.40.50.300">
    <property type="entry name" value="P-loop containing nucleotide triphosphate hydrolases"/>
    <property type="match status" value="1"/>
</dbReference>
<dbReference type="GO" id="GO:0003677">
    <property type="term" value="F:DNA binding"/>
    <property type="evidence" value="ECO:0007669"/>
    <property type="project" value="UniProtKB-UniRule"/>
</dbReference>
<keyword evidence="15" id="KW-1185">Reference proteome</keyword>
<evidence type="ECO:0000256" key="1">
    <source>
        <dbReference type="ARBA" id="ARBA00008428"/>
    </source>
</evidence>
<dbReference type="Gene3D" id="1.10.860.10">
    <property type="entry name" value="DNAb Helicase, Chain A"/>
    <property type="match status" value="1"/>
</dbReference>
<comment type="similarity">
    <text evidence="1 12">Belongs to the helicase family. DnaB subfamily.</text>
</comment>
<dbReference type="InterPro" id="IPR007694">
    <property type="entry name" value="DNA_helicase_DnaB-like_C"/>
</dbReference>
<keyword evidence="7 12" id="KW-0067">ATP-binding</keyword>
<dbReference type="InterPro" id="IPR007693">
    <property type="entry name" value="DNA_helicase_DnaB-like_N"/>
</dbReference>
<name>A0A1T2L0I2_9GAMM</name>
<reference evidence="14 15" key="1">
    <citation type="submission" date="2016-11" db="EMBL/GenBank/DDBJ databases">
        <title>Mixed transmission modes and dynamic genome evolution in an obligate animal-bacterial symbiosis.</title>
        <authorList>
            <person name="Russell S.L."/>
            <person name="Corbett-Detig R.B."/>
            <person name="Cavanaugh C.M."/>
        </authorList>
    </citation>
    <scope>NUCLEOTIDE SEQUENCE [LARGE SCALE GENOMIC DNA]</scope>
    <source>
        <strain evidence="14">Sp-SM6</strain>
    </source>
</reference>
<dbReference type="SUPFAM" id="SSF52540">
    <property type="entry name" value="P-loop containing nucleoside triphosphate hydrolases"/>
    <property type="match status" value="1"/>
</dbReference>
<keyword evidence="8 12" id="KW-0238">DNA-binding</keyword>
<evidence type="ECO:0000256" key="12">
    <source>
        <dbReference type="RuleBase" id="RU362085"/>
    </source>
</evidence>
<sequence>MTQRTGSNATTTGVRQPPNSIQAERAILGGLMRDIKAWQKVEDLRDDDFYWRENRLIFSAMRAVAFAGNPIDIVTVIVELTENGTLDDAGGQQVIGEIAAQTNSAANIKYYADIVREHSVARQLISTSTNIAEKAYNGGKPDDLIEFAQSELSELAKTGRSKGAAKSTKEILRVVTEQMSRQYEGGEEVGVMTGYHDLDEKTCGLKPGELIIVAGRPSMGKTALAMNIAKRVAEKGKAVMVFSIEMPSTQLIQRLLSDVSTIPLRKIISAELDDDDWTKFTAATSKIAGMPISVDDAGTANIQYIKFSARAQHEKTPLSLIMVDYLQLIEESGSENRANEVGKITRGLKALAKELNVPVIALSQLNRGLEQRSNKRPIMSDLRDSGNIEQDADLILFTYRDEYYNPGNYASQGFAEIIIGKHRNGELGTAFLNFQGDYCRFMPCAGDVPDGYYERKKPAVVRGFDNKTKAADDF</sequence>
<dbReference type="PROSITE" id="PS51199">
    <property type="entry name" value="SF4_HELICASE"/>
    <property type="match status" value="1"/>
</dbReference>
<dbReference type="GO" id="GO:0005524">
    <property type="term" value="F:ATP binding"/>
    <property type="evidence" value="ECO:0007669"/>
    <property type="project" value="UniProtKB-UniRule"/>
</dbReference>
<evidence type="ECO:0000256" key="2">
    <source>
        <dbReference type="ARBA" id="ARBA00022515"/>
    </source>
</evidence>
<dbReference type="Pfam" id="PF00772">
    <property type="entry name" value="DnaB"/>
    <property type="match status" value="1"/>
</dbReference>
<dbReference type="Proteomes" id="UP000190198">
    <property type="component" value="Unassembled WGS sequence"/>
</dbReference>
<dbReference type="AlphaFoldDB" id="A0A1T2L0I2"/>
<dbReference type="PANTHER" id="PTHR30153">
    <property type="entry name" value="REPLICATIVE DNA HELICASE DNAB"/>
    <property type="match status" value="1"/>
</dbReference>
<dbReference type="GO" id="GO:0016887">
    <property type="term" value="F:ATP hydrolysis activity"/>
    <property type="evidence" value="ECO:0007669"/>
    <property type="project" value="RHEA"/>
</dbReference>
<dbReference type="GO" id="GO:0043139">
    <property type="term" value="F:5'-3' DNA helicase activity"/>
    <property type="evidence" value="ECO:0007669"/>
    <property type="project" value="UniProtKB-EC"/>
</dbReference>
<dbReference type="InterPro" id="IPR016136">
    <property type="entry name" value="DNA_helicase_N/primase_C"/>
</dbReference>
<evidence type="ECO:0000256" key="11">
    <source>
        <dbReference type="NCBIfam" id="TIGR00665"/>
    </source>
</evidence>
<protein>
    <recommendedName>
        <fullName evidence="11 12">Replicative DNA helicase</fullName>
        <ecNumber evidence="11 12">5.6.2.3</ecNumber>
    </recommendedName>
</protein>
<evidence type="ECO:0000256" key="9">
    <source>
        <dbReference type="ARBA" id="ARBA00023235"/>
    </source>
</evidence>
<dbReference type="GO" id="GO:0006269">
    <property type="term" value="P:DNA replication, synthesis of primer"/>
    <property type="evidence" value="ECO:0007669"/>
    <property type="project" value="UniProtKB-UniRule"/>
</dbReference>
<evidence type="ECO:0000256" key="10">
    <source>
        <dbReference type="ARBA" id="ARBA00048954"/>
    </source>
</evidence>
<evidence type="ECO:0000256" key="4">
    <source>
        <dbReference type="ARBA" id="ARBA00022741"/>
    </source>
</evidence>
<dbReference type="Pfam" id="PF03796">
    <property type="entry name" value="DnaB_C"/>
    <property type="match status" value="1"/>
</dbReference>